<keyword evidence="5" id="KW-0520">NAD</keyword>
<dbReference type="EMBL" id="QRTP01000028">
    <property type="protein sequence ID" value="RGQ79782.1"/>
    <property type="molecule type" value="Genomic_DNA"/>
</dbReference>
<keyword evidence="3" id="KW-0479">Metal-binding</keyword>
<dbReference type="Gene3D" id="3.40.718.10">
    <property type="entry name" value="Isopropylmalate Dehydrogenase"/>
    <property type="match status" value="1"/>
</dbReference>
<dbReference type="PANTHER" id="PTHR30004">
    <property type="entry name" value="4-HYDROXYTHREONINE-4-PHOSPHATE DEHYDROGENASE"/>
    <property type="match status" value="1"/>
</dbReference>
<dbReference type="EC" id="1.1.1.262" evidence="6"/>
<evidence type="ECO:0000256" key="5">
    <source>
        <dbReference type="ARBA" id="ARBA00023027"/>
    </source>
</evidence>
<dbReference type="SUPFAM" id="SSF53659">
    <property type="entry name" value="Isocitrate/Isopropylmalate dehydrogenase-like"/>
    <property type="match status" value="1"/>
</dbReference>
<evidence type="ECO:0000313" key="6">
    <source>
        <dbReference type="EMBL" id="RGQ79782.1"/>
    </source>
</evidence>
<dbReference type="GO" id="GO:0046872">
    <property type="term" value="F:metal ion binding"/>
    <property type="evidence" value="ECO:0007669"/>
    <property type="project" value="UniProtKB-KW"/>
</dbReference>
<dbReference type="RefSeq" id="WP_118036294.1">
    <property type="nucleotide sequence ID" value="NZ_QRTP01000028.1"/>
</dbReference>
<keyword evidence="4 6" id="KW-0560">Oxidoreductase</keyword>
<dbReference type="Pfam" id="PF04166">
    <property type="entry name" value="PdxA"/>
    <property type="match status" value="1"/>
</dbReference>
<gene>
    <name evidence="6" type="primary">pdxA</name>
    <name evidence="6" type="ORF">DWY77_09585</name>
</gene>
<accession>A0A412CCM7</accession>
<dbReference type="PANTHER" id="PTHR30004:SF6">
    <property type="entry name" value="D-THREONATE 4-PHOSPHATE DEHYDROGENASE"/>
    <property type="match status" value="1"/>
</dbReference>
<proteinExistence type="inferred from homology"/>
<dbReference type="Proteomes" id="UP000286147">
    <property type="component" value="Unassembled WGS sequence"/>
</dbReference>
<dbReference type="GO" id="GO:0051287">
    <property type="term" value="F:NAD binding"/>
    <property type="evidence" value="ECO:0007669"/>
    <property type="project" value="InterPro"/>
</dbReference>
<dbReference type="AlphaFoldDB" id="A0A412CCM7"/>
<evidence type="ECO:0000256" key="3">
    <source>
        <dbReference type="ARBA" id="ARBA00022723"/>
    </source>
</evidence>
<reference evidence="6 7" key="1">
    <citation type="submission" date="2018-08" db="EMBL/GenBank/DDBJ databases">
        <title>A genome reference for cultivated species of the human gut microbiota.</title>
        <authorList>
            <person name="Zou Y."/>
            <person name="Xue W."/>
            <person name="Luo G."/>
        </authorList>
    </citation>
    <scope>NUCLEOTIDE SEQUENCE [LARGE SCALE GENOMIC DNA]</scope>
    <source>
        <strain evidence="6 7">AF27-12</strain>
    </source>
</reference>
<name>A0A412CCM7_9FIRM</name>
<evidence type="ECO:0000313" key="7">
    <source>
        <dbReference type="Proteomes" id="UP000286147"/>
    </source>
</evidence>
<dbReference type="GO" id="GO:0050570">
    <property type="term" value="F:4-hydroxythreonine-4-phosphate dehydrogenase activity"/>
    <property type="evidence" value="ECO:0007669"/>
    <property type="project" value="UniProtKB-EC"/>
</dbReference>
<dbReference type="InterPro" id="IPR005255">
    <property type="entry name" value="PdxA_fam"/>
</dbReference>
<protein>
    <submittedName>
        <fullName evidence="6">4-hydroxythreonine-4-phosphate dehydrogenase PdxA</fullName>
        <ecNumber evidence="6">1.1.1.262</ecNumber>
    </submittedName>
</protein>
<comment type="cofactor">
    <cofactor evidence="1">
        <name>a divalent metal cation</name>
        <dbReference type="ChEBI" id="CHEBI:60240"/>
    </cofactor>
</comment>
<evidence type="ECO:0000256" key="2">
    <source>
        <dbReference type="ARBA" id="ARBA00009464"/>
    </source>
</evidence>
<dbReference type="NCBIfam" id="TIGR00557">
    <property type="entry name" value="pdxA"/>
    <property type="match status" value="1"/>
</dbReference>
<sequence>MMKRPILGITMGDAAGVGPEIIVKALNNVDIYKIAKPLVFGDAKIINRAIDIIGVDIKCNIIDNPEKGKYQAGIIDIIDLDNLPVDLPFAKVDGRAGKAAYKYIESAVKYTMKNEIHAIVTAPLNKEALNLGGVHYPGHTEILGHLTGQKDFSMMLTSPKLRVIHVSTHIALHDVPKVVKKERISKVIDLAQETLKLMGFDEPRIAVAGLNPHCGEGGLFGDEDEKEIVPAIKEAQAKGYNVTGPVPPDSVFHRAANLDEFDIVVVMYHDQGHIPIKVLGFDSGVNVTVGLPCIRTSVDHGTAFPVAGTGKASENSMLEALKLGAQMAKVKFYDLLNE</sequence>
<evidence type="ECO:0000256" key="1">
    <source>
        <dbReference type="ARBA" id="ARBA00001968"/>
    </source>
</evidence>
<organism evidence="6 7">
    <name type="scientific">Megamonas rupellensis</name>
    <dbReference type="NCBI Taxonomy" id="491921"/>
    <lineage>
        <taxon>Bacteria</taxon>
        <taxon>Bacillati</taxon>
        <taxon>Bacillota</taxon>
        <taxon>Negativicutes</taxon>
        <taxon>Selenomonadales</taxon>
        <taxon>Selenomonadaceae</taxon>
        <taxon>Megamonas</taxon>
    </lineage>
</organism>
<comment type="caution">
    <text evidence="6">The sequence shown here is derived from an EMBL/GenBank/DDBJ whole genome shotgun (WGS) entry which is preliminary data.</text>
</comment>
<comment type="similarity">
    <text evidence="2">Belongs to the PdxA family. PdxA2 subfamily.</text>
</comment>
<evidence type="ECO:0000256" key="4">
    <source>
        <dbReference type="ARBA" id="ARBA00023002"/>
    </source>
</evidence>